<dbReference type="GO" id="GO:0055085">
    <property type="term" value="P:transmembrane transport"/>
    <property type="evidence" value="ECO:0007669"/>
    <property type="project" value="TreeGrafter"/>
</dbReference>
<feature type="transmembrane region" description="Helical" evidence="8">
    <location>
        <begin position="316"/>
        <end position="339"/>
    </location>
</feature>
<feature type="transmembrane region" description="Helical" evidence="8">
    <location>
        <begin position="34"/>
        <end position="52"/>
    </location>
</feature>
<evidence type="ECO:0000256" key="4">
    <source>
        <dbReference type="ARBA" id="ARBA00022475"/>
    </source>
</evidence>
<evidence type="ECO:0000313" key="10">
    <source>
        <dbReference type="Proteomes" id="UP000029554"/>
    </source>
</evidence>
<feature type="transmembrane region" description="Helical" evidence="8">
    <location>
        <begin position="237"/>
        <end position="264"/>
    </location>
</feature>
<dbReference type="STRING" id="1453498.LG45_10330"/>
<comment type="subcellular location">
    <subcellularLocation>
        <location evidence="1">Cell membrane</location>
        <topology evidence="1">Multi-pass membrane protein</topology>
    </subcellularLocation>
</comment>
<evidence type="ECO:0000256" key="8">
    <source>
        <dbReference type="SAM" id="Phobius"/>
    </source>
</evidence>
<dbReference type="EMBL" id="JRHH01000004">
    <property type="protein sequence ID" value="KGD67529.1"/>
    <property type="molecule type" value="Genomic_DNA"/>
</dbReference>
<keyword evidence="3" id="KW-0813">Transport</keyword>
<dbReference type="RefSeq" id="WP_035126817.1">
    <property type="nucleotide sequence ID" value="NZ_JRHH01000004.1"/>
</dbReference>
<sequence>MITSKIIANGILKAIGFLALIFILLYFLYQIQSVIIYLVVAIILSMIANPIVEFLRRRFKFSNTLAVAATLVLFILFIVGLFSMFVPLITSQGNNLSLLDTKAIEERLISLYNQLSTYLESHNLDIDKITQEANLTSKFKFNYFTDFFNSIIGTISSFGIGLVTVFFICFFFLKDKVQFIVGVKKILPNEHEEKILNSIEKIRGLLTRYFVGLIIQLTIIFILYLIVLLIFGVENALVIAFLCAILNIIPYVGPLIASVLAGVLTMLSNIGSDFQTVILPTTIYVSLGFIIVQIIDNNFSSPIIFSKSVNSHPLEIFLVILIIGTLFGITGMIVAVPLYTILKVIGKEFVPDNKIIKILTKDI</sequence>
<evidence type="ECO:0000256" key="7">
    <source>
        <dbReference type="ARBA" id="ARBA00023136"/>
    </source>
</evidence>
<feature type="transmembrane region" description="Helical" evidence="8">
    <location>
        <begin position="276"/>
        <end position="296"/>
    </location>
</feature>
<evidence type="ECO:0000313" key="9">
    <source>
        <dbReference type="EMBL" id="KGD67529.1"/>
    </source>
</evidence>
<dbReference type="GO" id="GO:0005886">
    <property type="term" value="C:plasma membrane"/>
    <property type="evidence" value="ECO:0007669"/>
    <property type="project" value="UniProtKB-SubCell"/>
</dbReference>
<keyword evidence="7 8" id="KW-0472">Membrane</keyword>
<feature type="transmembrane region" description="Helical" evidence="8">
    <location>
        <begin position="64"/>
        <end position="89"/>
    </location>
</feature>
<accession>A0A095ST59</accession>
<feature type="transmembrane region" description="Helical" evidence="8">
    <location>
        <begin position="7"/>
        <end position="28"/>
    </location>
</feature>
<keyword evidence="4" id="KW-1003">Cell membrane</keyword>
<dbReference type="OrthoDB" id="9793390at2"/>
<keyword evidence="6 8" id="KW-1133">Transmembrane helix</keyword>
<dbReference type="InterPro" id="IPR002549">
    <property type="entry name" value="AI-2E-like"/>
</dbReference>
<evidence type="ECO:0000256" key="2">
    <source>
        <dbReference type="ARBA" id="ARBA00009773"/>
    </source>
</evidence>
<dbReference type="PANTHER" id="PTHR21716:SF53">
    <property type="entry name" value="PERMEASE PERM-RELATED"/>
    <property type="match status" value="1"/>
</dbReference>
<dbReference type="PANTHER" id="PTHR21716">
    <property type="entry name" value="TRANSMEMBRANE PROTEIN"/>
    <property type="match status" value="1"/>
</dbReference>
<keyword evidence="10" id="KW-1185">Reference proteome</keyword>
<comment type="caution">
    <text evidence="9">The sequence shown here is derived from an EMBL/GenBank/DDBJ whole genome shotgun (WGS) entry which is preliminary data.</text>
</comment>
<dbReference type="AlphaFoldDB" id="A0A095ST59"/>
<feature type="transmembrane region" description="Helical" evidence="8">
    <location>
        <begin position="147"/>
        <end position="173"/>
    </location>
</feature>
<dbReference type="Pfam" id="PF01594">
    <property type="entry name" value="AI-2E_transport"/>
    <property type="match status" value="1"/>
</dbReference>
<gene>
    <name evidence="9" type="ORF">LG45_10330</name>
</gene>
<name>A0A095ST59_9FLAO</name>
<keyword evidence="5 8" id="KW-0812">Transmembrane</keyword>
<evidence type="ECO:0000256" key="1">
    <source>
        <dbReference type="ARBA" id="ARBA00004651"/>
    </source>
</evidence>
<dbReference type="Proteomes" id="UP000029554">
    <property type="component" value="Unassembled WGS sequence"/>
</dbReference>
<feature type="transmembrane region" description="Helical" evidence="8">
    <location>
        <begin position="209"/>
        <end position="231"/>
    </location>
</feature>
<dbReference type="eggNOG" id="COG0628">
    <property type="taxonomic scope" value="Bacteria"/>
</dbReference>
<organism evidence="9 10">
    <name type="scientific">Flavobacterium aquatile LMG 4008 = ATCC 11947</name>
    <dbReference type="NCBI Taxonomy" id="1453498"/>
    <lineage>
        <taxon>Bacteria</taxon>
        <taxon>Pseudomonadati</taxon>
        <taxon>Bacteroidota</taxon>
        <taxon>Flavobacteriia</taxon>
        <taxon>Flavobacteriales</taxon>
        <taxon>Flavobacteriaceae</taxon>
        <taxon>Flavobacterium</taxon>
    </lineage>
</organism>
<evidence type="ECO:0000256" key="6">
    <source>
        <dbReference type="ARBA" id="ARBA00022989"/>
    </source>
</evidence>
<comment type="similarity">
    <text evidence="2">Belongs to the autoinducer-2 exporter (AI-2E) (TC 2.A.86) family.</text>
</comment>
<protein>
    <submittedName>
        <fullName evidence="9">Permease</fullName>
    </submittedName>
</protein>
<proteinExistence type="inferred from homology"/>
<reference evidence="9 10" key="1">
    <citation type="submission" date="2014-09" db="EMBL/GenBank/DDBJ databases">
        <title>Whole Genome Shotgun of Flavobacterium aquatile LMG 4008.</title>
        <authorList>
            <person name="Gale A.N."/>
            <person name="Pipes S.E."/>
            <person name="Newman J.D."/>
        </authorList>
    </citation>
    <scope>NUCLEOTIDE SEQUENCE [LARGE SCALE GENOMIC DNA]</scope>
    <source>
        <strain evidence="9 10">LMG 4008</strain>
    </source>
</reference>
<evidence type="ECO:0000256" key="5">
    <source>
        <dbReference type="ARBA" id="ARBA00022692"/>
    </source>
</evidence>
<evidence type="ECO:0000256" key="3">
    <source>
        <dbReference type="ARBA" id="ARBA00022448"/>
    </source>
</evidence>